<name>A0A8S1E8J2_9PELO</name>
<protein>
    <recommendedName>
        <fullName evidence="3">Cytochrome b5 heme-binding domain-containing protein</fullName>
    </recommendedName>
</protein>
<dbReference type="GO" id="GO:0016020">
    <property type="term" value="C:membrane"/>
    <property type="evidence" value="ECO:0007669"/>
    <property type="project" value="TreeGrafter"/>
</dbReference>
<feature type="domain" description="Cytochrome b5 heme-binding" evidence="3">
    <location>
        <begin position="50"/>
        <end position="146"/>
    </location>
</feature>
<keyword evidence="2" id="KW-1133">Transmembrane helix</keyword>
<dbReference type="FunFam" id="3.10.120.10:FF:000003">
    <property type="entry name" value="membrane-associated progesterone receptor component 1"/>
    <property type="match status" value="1"/>
</dbReference>
<dbReference type="Gene3D" id="3.10.120.10">
    <property type="entry name" value="Cytochrome b5-like heme/steroid binding domain"/>
    <property type="match status" value="1"/>
</dbReference>
<dbReference type="SUPFAM" id="SSF55856">
    <property type="entry name" value="Cytochrome b5-like heme/steroid binding domain"/>
    <property type="match status" value="1"/>
</dbReference>
<evidence type="ECO:0000313" key="5">
    <source>
        <dbReference type="Proteomes" id="UP000494206"/>
    </source>
</evidence>
<dbReference type="AlphaFoldDB" id="A0A8S1E8J2"/>
<dbReference type="Pfam" id="PF00173">
    <property type="entry name" value="Cyt-b5"/>
    <property type="match status" value="1"/>
</dbReference>
<sequence length="178" mass="20294">MDIAAWFEITLFDIIFVVVVLGLFLYWLTKTERPLPPQPKQLPPLPMTDMTLAELRKYDGVKNEHILFGLNGTIYDVSRGRNFYGPGKAYGTLAGYDATRALATMNQNIVSDEWDDHEDLTAEEKETANEWESQFKFKYFTVGRLVKSNEEKRDYGGRLSTILGSQSLDSLVADKKND</sequence>
<comment type="similarity">
    <text evidence="1">Belongs to the cytochrome b5 family. MAPR subfamily.</text>
</comment>
<evidence type="ECO:0000256" key="1">
    <source>
        <dbReference type="ARBA" id="ARBA00038357"/>
    </source>
</evidence>
<dbReference type="OrthoDB" id="547796at2759"/>
<gene>
    <name evidence="4" type="ORF">CBOVIS_LOCUS3144</name>
</gene>
<keyword evidence="5" id="KW-1185">Reference proteome</keyword>
<accession>A0A8S1E8J2</accession>
<dbReference type="Proteomes" id="UP000494206">
    <property type="component" value="Unassembled WGS sequence"/>
</dbReference>
<proteinExistence type="inferred from homology"/>
<dbReference type="InterPro" id="IPR050577">
    <property type="entry name" value="MAPR/NEUFC/NENF-like"/>
</dbReference>
<keyword evidence="2" id="KW-0472">Membrane</keyword>
<dbReference type="SMART" id="SM01117">
    <property type="entry name" value="Cyt-b5"/>
    <property type="match status" value="1"/>
</dbReference>
<dbReference type="PANTHER" id="PTHR10281:SF76">
    <property type="entry name" value="CALCUTTA CUP-RELATED"/>
    <property type="match status" value="1"/>
</dbReference>
<dbReference type="InterPro" id="IPR001199">
    <property type="entry name" value="Cyt_B5-like_heme/steroid-bd"/>
</dbReference>
<keyword evidence="2" id="KW-0812">Transmembrane</keyword>
<dbReference type="EMBL" id="CADEPM010000002">
    <property type="protein sequence ID" value="CAB3400143.1"/>
    <property type="molecule type" value="Genomic_DNA"/>
</dbReference>
<evidence type="ECO:0000313" key="4">
    <source>
        <dbReference type="EMBL" id="CAB3400143.1"/>
    </source>
</evidence>
<evidence type="ECO:0000259" key="3">
    <source>
        <dbReference type="SMART" id="SM01117"/>
    </source>
</evidence>
<dbReference type="GO" id="GO:0012505">
    <property type="term" value="C:endomembrane system"/>
    <property type="evidence" value="ECO:0007669"/>
    <property type="project" value="TreeGrafter"/>
</dbReference>
<feature type="transmembrane region" description="Helical" evidence="2">
    <location>
        <begin position="6"/>
        <end position="28"/>
    </location>
</feature>
<evidence type="ECO:0000256" key="2">
    <source>
        <dbReference type="SAM" id="Phobius"/>
    </source>
</evidence>
<dbReference type="InterPro" id="IPR036400">
    <property type="entry name" value="Cyt_B5-like_heme/steroid_sf"/>
</dbReference>
<organism evidence="4 5">
    <name type="scientific">Caenorhabditis bovis</name>
    <dbReference type="NCBI Taxonomy" id="2654633"/>
    <lineage>
        <taxon>Eukaryota</taxon>
        <taxon>Metazoa</taxon>
        <taxon>Ecdysozoa</taxon>
        <taxon>Nematoda</taxon>
        <taxon>Chromadorea</taxon>
        <taxon>Rhabditida</taxon>
        <taxon>Rhabditina</taxon>
        <taxon>Rhabditomorpha</taxon>
        <taxon>Rhabditoidea</taxon>
        <taxon>Rhabditidae</taxon>
        <taxon>Peloderinae</taxon>
        <taxon>Caenorhabditis</taxon>
    </lineage>
</organism>
<reference evidence="4 5" key="1">
    <citation type="submission" date="2020-04" db="EMBL/GenBank/DDBJ databases">
        <authorList>
            <person name="Laetsch R D."/>
            <person name="Stevens L."/>
            <person name="Kumar S."/>
            <person name="Blaxter L. M."/>
        </authorList>
    </citation>
    <scope>NUCLEOTIDE SEQUENCE [LARGE SCALE GENOMIC DNA]</scope>
</reference>
<dbReference type="PANTHER" id="PTHR10281">
    <property type="entry name" value="MEMBRANE-ASSOCIATED PROGESTERONE RECEPTOR COMPONENT-RELATED"/>
    <property type="match status" value="1"/>
</dbReference>
<comment type="caution">
    <text evidence="4">The sequence shown here is derived from an EMBL/GenBank/DDBJ whole genome shotgun (WGS) entry which is preliminary data.</text>
</comment>